<dbReference type="GeneID" id="80912911"/>
<accession>A0A9W8XF09</accession>
<gene>
    <name evidence="1" type="ORF">N0V89_009381</name>
</gene>
<sequence>MSTLPAEIKEEILTALVESCGDEDPAYVWTQLRNLSHFQRRRIENRFESFWLPKLSITVYHGVWYSFDYAYVGPHASLTEGIATYKQVPGRDGAFSKETEDLLKASTYERLNAPNPELILRFGEGFGDTGELRGGYIINDSELPGLEASEDGLVLRFDWRAALDALFREEMLLRKFRDEMMDAAMRDSRQLPSVRDDPRAQNRYLIKCLSLEIQMASRAAVRRHRRARADLNGPYVPMFKLASQRLHCQKPDEPTPATLENRVSDPDIFEIVQSEESVVLCLPEWRELNNNALLELYAEEFGWSSCKWHDRRDDVDYQQERASFWKSKDQNEVLDLNRLRNRRRYDPMD</sequence>
<comment type="caution">
    <text evidence="1">The sequence shown here is derived from an EMBL/GenBank/DDBJ whole genome shotgun (WGS) entry which is preliminary data.</text>
</comment>
<reference evidence="1" key="1">
    <citation type="submission" date="2022-10" db="EMBL/GenBank/DDBJ databases">
        <title>Tapping the CABI collections for fungal endophytes: first genome assemblies for Collariella, Neodidymelliopsis, Ascochyta clinopodiicola, Didymella pomorum, Didymosphaeria variabile, Neocosmospora piperis and Neocucurbitaria cava.</title>
        <authorList>
            <person name="Hill R."/>
        </authorList>
    </citation>
    <scope>NUCLEOTIDE SEQUENCE</scope>
    <source>
        <strain evidence="1">IMI 356815</strain>
    </source>
</reference>
<keyword evidence="2" id="KW-1185">Reference proteome</keyword>
<dbReference type="OrthoDB" id="2997776at2759"/>
<dbReference type="EMBL" id="JAPEUX010000007">
    <property type="protein sequence ID" value="KAJ4348009.1"/>
    <property type="molecule type" value="Genomic_DNA"/>
</dbReference>
<dbReference type="AlphaFoldDB" id="A0A9W8XF09"/>
<evidence type="ECO:0000313" key="1">
    <source>
        <dbReference type="EMBL" id="KAJ4348009.1"/>
    </source>
</evidence>
<evidence type="ECO:0000313" key="2">
    <source>
        <dbReference type="Proteomes" id="UP001140513"/>
    </source>
</evidence>
<dbReference type="RefSeq" id="XP_056067397.1">
    <property type="nucleotide sequence ID" value="XM_056218132.1"/>
</dbReference>
<protein>
    <submittedName>
        <fullName evidence="1">Uncharacterized protein</fullName>
    </submittedName>
</protein>
<dbReference type="Proteomes" id="UP001140513">
    <property type="component" value="Unassembled WGS sequence"/>
</dbReference>
<name>A0A9W8XF09_9PLEO</name>
<organism evidence="1 2">
    <name type="scientific">Didymosphaeria variabile</name>
    <dbReference type="NCBI Taxonomy" id="1932322"/>
    <lineage>
        <taxon>Eukaryota</taxon>
        <taxon>Fungi</taxon>
        <taxon>Dikarya</taxon>
        <taxon>Ascomycota</taxon>
        <taxon>Pezizomycotina</taxon>
        <taxon>Dothideomycetes</taxon>
        <taxon>Pleosporomycetidae</taxon>
        <taxon>Pleosporales</taxon>
        <taxon>Massarineae</taxon>
        <taxon>Didymosphaeriaceae</taxon>
        <taxon>Didymosphaeria</taxon>
    </lineage>
</organism>
<proteinExistence type="predicted"/>